<dbReference type="PANTHER" id="PTHR34861">
    <property type="match status" value="1"/>
</dbReference>
<dbReference type="InterPro" id="IPR007325">
    <property type="entry name" value="KFase/CYL"/>
</dbReference>
<feature type="chain" id="PRO_5004555505" evidence="1">
    <location>
        <begin position="21"/>
        <end position="324"/>
    </location>
</feature>
<evidence type="ECO:0000313" key="2">
    <source>
        <dbReference type="EMBL" id="EPX85548.1"/>
    </source>
</evidence>
<comment type="caution">
    <text evidence="2">The sequence shown here is derived from an EMBL/GenBank/DDBJ whole genome shotgun (WGS) entry which is preliminary data.</text>
</comment>
<dbReference type="GO" id="GO:0004061">
    <property type="term" value="F:arylformamidase activity"/>
    <property type="evidence" value="ECO:0007669"/>
    <property type="project" value="InterPro"/>
</dbReference>
<dbReference type="Pfam" id="PF04199">
    <property type="entry name" value="Cyclase"/>
    <property type="match status" value="1"/>
</dbReference>
<dbReference type="PANTHER" id="PTHR34861:SF10">
    <property type="entry name" value="CYCLASE"/>
    <property type="match status" value="1"/>
</dbReference>
<dbReference type="Gene3D" id="3.50.30.50">
    <property type="entry name" value="Putative cyclase"/>
    <property type="match status" value="1"/>
</dbReference>
<protein>
    <submittedName>
        <fullName evidence="2">Putative cyclase</fullName>
    </submittedName>
</protein>
<evidence type="ECO:0000256" key="1">
    <source>
        <dbReference type="SAM" id="SignalP"/>
    </source>
</evidence>
<dbReference type="RefSeq" id="WP_020038905.1">
    <property type="nucleotide sequence ID" value="NZ_KE557273.1"/>
</dbReference>
<dbReference type="SUPFAM" id="SSF102198">
    <property type="entry name" value="Putative cyclase"/>
    <property type="match status" value="1"/>
</dbReference>
<evidence type="ECO:0000313" key="3">
    <source>
        <dbReference type="Proteomes" id="UP000015347"/>
    </source>
</evidence>
<keyword evidence="3" id="KW-1185">Reference proteome</keyword>
<dbReference type="GO" id="GO:0019441">
    <property type="term" value="P:L-tryptophan catabolic process to kynurenine"/>
    <property type="evidence" value="ECO:0007669"/>
    <property type="project" value="InterPro"/>
</dbReference>
<accession>S9R0V1</accession>
<dbReference type="InterPro" id="IPR037175">
    <property type="entry name" value="KFase_sf"/>
</dbReference>
<dbReference type="EMBL" id="APVH01000008">
    <property type="protein sequence ID" value="EPX85548.1"/>
    <property type="molecule type" value="Genomic_DNA"/>
</dbReference>
<dbReference type="HOGENOM" id="CLU_030671_0_0_5"/>
<proteinExistence type="predicted"/>
<organism evidence="2 3">
    <name type="scientific">Salipiger mucosus DSM 16094</name>
    <dbReference type="NCBI Taxonomy" id="1123237"/>
    <lineage>
        <taxon>Bacteria</taxon>
        <taxon>Pseudomonadati</taxon>
        <taxon>Pseudomonadota</taxon>
        <taxon>Alphaproteobacteria</taxon>
        <taxon>Rhodobacterales</taxon>
        <taxon>Roseobacteraceae</taxon>
        <taxon>Salipiger</taxon>
    </lineage>
</organism>
<dbReference type="AlphaFoldDB" id="S9R0V1"/>
<dbReference type="eggNOG" id="COG1878">
    <property type="taxonomic scope" value="Bacteria"/>
</dbReference>
<dbReference type="STRING" id="1123237.Salmuc_04819"/>
<gene>
    <name evidence="2" type="ORF">Salmuc_04819</name>
</gene>
<dbReference type="Proteomes" id="UP000015347">
    <property type="component" value="Unassembled WGS sequence"/>
</dbReference>
<reference evidence="3" key="1">
    <citation type="journal article" date="2014" name="Stand. Genomic Sci.">
        <title>Genome sequence of the exopolysaccharide-producing Salipiger mucosus type strain (DSM 16094(T)), a moderately halophilic member of the Roseobacter clade.</title>
        <authorList>
            <person name="Riedel T."/>
            <person name="Spring S."/>
            <person name="Fiebig A."/>
            <person name="Petersen J."/>
            <person name="Kyrpides N.C."/>
            <person name="Goker M."/>
            <person name="Klenk H.P."/>
        </authorList>
    </citation>
    <scope>NUCLEOTIDE SEQUENCE [LARGE SCALE GENOMIC DNA]</scope>
    <source>
        <strain evidence="3">DSM 16094</strain>
    </source>
</reference>
<sequence>MRHHAILAVCAAMTGTLASAQDADEAEGAAHADNPACAESPWGADDQIGAANRLSPELARTAAELVTEGEVYSLGAEISANTPAYGGRFFNLTVHETGQIGLPEGFASNKATFLDDMYLAYVGVGSQIDGLGHLGIDNVYYNCNEASDFAKSDGLTRLGIENVPNMVTRGVLLDMTEQLGSEVLDAGTAFGPEEIRAQAEAQGTELREGDVVLFHTGWLSLVGEDNERYLSGEPGLSPDGARFLAELGVIAVGADKYGVEAIPLPSGTVGEVHQIMLAENGIYLLENMNTANLAEDDVHEFMFVLGPTKVKGGVQALVNPTAIR</sequence>
<feature type="signal peptide" evidence="1">
    <location>
        <begin position="1"/>
        <end position="20"/>
    </location>
</feature>
<keyword evidence="1" id="KW-0732">Signal</keyword>
<name>S9R0V1_9RHOB</name>